<dbReference type="Proteomes" id="UP000192472">
    <property type="component" value="Unassembled WGS sequence"/>
</dbReference>
<feature type="transmembrane region" description="Helical" evidence="1">
    <location>
        <begin position="58"/>
        <end position="78"/>
    </location>
</feature>
<evidence type="ECO:0000256" key="1">
    <source>
        <dbReference type="SAM" id="Phobius"/>
    </source>
</evidence>
<dbReference type="AlphaFoldDB" id="A0A1W2G8Q3"/>
<dbReference type="EMBL" id="FWYF01000001">
    <property type="protein sequence ID" value="SMD33065.1"/>
    <property type="molecule type" value="Genomic_DNA"/>
</dbReference>
<evidence type="ECO:0000313" key="3">
    <source>
        <dbReference type="Proteomes" id="UP000192472"/>
    </source>
</evidence>
<accession>A0A1W2G8Q3</accession>
<keyword evidence="1" id="KW-0472">Membrane</keyword>
<feature type="transmembrane region" description="Helical" evidence="1">
    <location>
        <begin position="18"/>
        <end position="38"/>
    </location>
</feature>
<organism evidence="2 3">
    <name type="scientific">Reichenbachiella faecimaris</name>
    <dbReference type="NCBI Taxonomy" id="692418"/>
    <lineage>
        <taxon>Bacteria</taxon>
        <taxon>Pseudomonadati</taxon>
        <taxon>Bacteroidota</taxon>
        <taxon>Cytophagia</taxon>
        <taxon>Cytophagales</taxon>
        <taxon>Reichenbachiellaceae</taxon>
        <taxon>Reichenbachiella</taxon>
    </lineage>
</organism>
<keyword evidence="1" id="KW-0812">Transmembrane</keyword>
<evidence type="ECO:0000313" key="2">
    <source>
        <dbReference type="EMBL" id="SMD33065.1"/>
    </source>
</evidence>
<gene>
    <name evidence="2" type="ORF">SAMN04488029_1429</name>
</gene>
<reference evidence="2 3" key="1">
    <citation type="submission" date="2017-04" db="EMBL/GenBank/DDBJ databases">
        <authorList>
            <person name="Afonso C.L."/>
            <person name="Miller P.J."/>
            <person name="Scott M.A."/>
            <person name="Spackman E."/>
            <person name="Goraichik I."/>
            <person name="Dimitrov K.M."/>
            <person name="Suarez D.L."/>
            <person name="Swayne D.E."/>
        </authorList>
    </citation>
    <scope>NUCLEOTIDE SEQUENCE [LARGE SCALE GENOMIC DNA]</scope>
    <source>
        <strain evidence="2 3">DSM 26133</strain>
    </source>
</reference>
<keyword evidence="1" id="KW-1133">Transmembrane helix</keyword>
<proteinExistence type="predicted"/>
<sequence length="351" mass="41286">MQIPNFLKLAWKLINSNVIITIIGGVIAGSGITIYVAFDYFKGLYHHLRALSYSFDAIQIITILLVFLVLIIATLLLIRTKKEYFVNKILQLRQQINEQKKIAASEKFDAIKDHKFLEYILTKSIQDFSKNDKIELSPEHINKFQKYFMVAPFSKDFLIRIKDHDYLVLYAMTTIKISDVKGTKSNLDRKLYLVNLGRSEERFIHGWDFSKGNIIESIHTEGSPNRISELNNHECFKLPMQRDIEKFKIENTDIELSLKDCFINETEYWEPNNEKYPIIWERIKIIFKKKPSKIWYEKTEGDTKLAITQDDLVELDSGENHGEFKLDVLLNYQHYELSPNMPKCYSIKWIP</sequence>
<protein>
    <submittedName>
        <fullName evidence="2">Uncharacterized protein</fullName>
    </submittedName>
</protein>
<name>A0A1W2G8Q3_REIFA</name>
<keyword evidence="3" id="KW-1185">Reference proteome</keyword>